<evidence type="ECO:0000313" key="1">
    <source>
        <dbReference type="EMBL" id="XDQ07558.1"/>
    </source>
</evidence>
<dbReference type="InterPro" id="IPR015946">
    <property type="entry name" value="KH_dom-like_a/b"/>
</dbReference>
<organism evidence="1">
    <name type="scientific">Streptomyces sp. R08</name>
    <dbReference type="NCBI Taxonomy" id="3238624"/>
    <lineage>
        <taxon>Bacteria</taxon>
        <taxon>Bacillati</taxon>
        <taxon>Actinomycetota</taxon>
        <taxon>Actinomycetes</taxon>
        <taxon>Kitasatosporales</taxon>
        <taxon>Streptomycetaceae</taxon>
        <taxon>Streptomyces</taxon>
    </lineage>
</organism>
<reference evidence="1" key="1">
    <citation type="submission" date="2024-07" db="EMBL/GenBank/DDBJ databases">
        <authorList>
            <person name="Yu S.T."/>
        </authorList>
    </citation>
    <scope>NUCLEOTIDE SEQUENCE</scope>
    <source>
        <strain evidence="1">R08</strain>
    </source>
</reference>
<name>A0AB39MN77_9ACTN</name>
<dbReference type="Gene3D" id="3.30.300.20">
    <property type="match status" value="2"/>
</dbReference>
<dbReference type="SUPFAM" id="SSF82784">
    <property type="entry name" value="OsmC-like"/>
    <property type="match status" value="2"/>
</dbReference>
<protein>
    <submittedName>
        <fullName evidence="1">OsmC family protein</fullName>
    </submittedName>
</protein>
<sequence length="356" mass="38156">MRNSFNTAGFSEVVHETREDPAEAWFSYMGRASHSPRRGLSVQNGPAMIGRVKSVRNFGFAVAEQPAPDVDGPRTTPPDGPTPIDLALTGVAACSLATLIAGGSATGALFDTVEMLIQHGAVPPQRENAVDCRFEISRAEDGPLPTALLDRAVSLSPNHRTLIEHIPLTVSFTHRPGHTDHQKITETDMRVPEWPTAERRLRWVSGPQFLSVPAQTGTGPELRVDQPKQITGVDWGPNPQEYLLMALSSDIASTLARLSADQLDGRTTWNVVAQARIDIRGLLHADPSSLIQLQDVSCTVSASGADDAASGLAELVTSAVTQSRVADLICRRQAVNVWLTPSAPTLLAPLGPQTPL</sequence>
<accession>A0AB39MN77</accession>
<proteinExistence type="predicted"/>
<dbReference type="EMBL" id="CP163431">
    <property type="protein sequence ID" value="XDQ07558.1"/>
    <property type="molecule type" value="Genomic_DNA"/>
</dbReference>
<dbReference type="RefSeq" id="WP_369192329.1">
    <property type="nucleotide sequence ID" value="NZ_CP163431.1"/>
</dbReference>
<dbReference type="InterPro" id="IPR036102">
    <property type="entry name" value="OsmC/Ohrsf"/>
</dbReference>
<gene>
    <name evidence="1" type="ORF">AB5J58_48590</name>
</gene>
<dbReference type="AlphaFoldDB" id="A0AB39MN77"/>